<dbReference type="AlphaFoldDB" id="A0AAN7BHP5"/>
<feature type="chain" id="PRO_5042926785" evidence="1">
    <location>
        <begin position="20"/>
        <end position="144"/>
    </location>
</feature>
<keyword evidence="1" id="KW-0732">Signal</keyword>
<keyword evidence="3" id="KW-1185">Reference proteome</keyword>
<protein>
    <submittedName>
        <fullName evidence="2">Uncharacterized protein</fullName>
    </submittedName>
</protein>
<reference evidence="2" key="2">
    <citation type="submission" date="2023-05" db="EMBL/GenBank/DDBJ databases">
        <authorList>
            <consortium name="Lawrence Berkeley National Laboratory"/>
            <person name="Steindorff A."/>
            <person name="Hensen N."/>
            <person name="Bonometti L."/>
            <person name="Westerberg I."/>
            <person name="Brannstrom I.O."/>
            <person name="Guillou S."/>
            <person name="Cros-Aarteil S."/>
            <person name="Calhoun S."/>
            <person name="Haridas S."/>
            <person name="Kuo A."/>
            <person name="Mondo S."/>
            <person name="Pangilinan J."/>
            <person name="Riley R."/>
            <person name="Labutti K."/>
            <person name="Andreopoulos B."/>
            <person name="Lipzen A."/>
            <person name="Chen C."/>
            <person name="Yanf M."/>
            <person name="Daum C."/>
            <person name="Ng V."/>
            <person name="Clum A."/>
            <person name="Ohm R."/>
            <person name="Martin F."/>
            <person name="Silar P."/>
            <person name="Natvig D."/>
            <person name="Lalanne C."/>
            <person name="Gautier V."/>
            <person name="Ament-Velasquez S.L."/>
            <person name="Kruys A."/>
            <person name="Hutchinson M.I."/>
            <person name="Powell A.J."/>
            <person name="Barry K."/>
            <person name="Miller A.N."/>
            <person name="Grigoriev I.V."/>
            <person name="Debuchy R."/>
            <person name="Gladieux P."/>
            <person name="Thoren M.H."/>
            <person name="Johannesson H."/>
        </authorList>
    </citation>
    <scope>NUCLEOTIDE SEQUENCE</scope>
    <source>
        <strain evidence="2">CBS 990.96</strain>
    </source>
</reference>
<reference evidence="2" key="1">
    <citation type="journal article" date="2023" name="Mol. Phylogenet. Evol.">
        <title>Genome-scale phylogeny and comparative genomics of the fungal order Sordariales.</title>
        <authorList>
            <person name="Hensen N."/>
            <person name="Bonometti L."/>
            <person name="Westerberg I."/>
            <person name="Brannstrom I.O."/>
            <person name="Guillou S."/>
            <person name="Cros-Aarteil S."/>
            <person name="Calhoun S."/>
            <person name="Haridas S."/>
            <person name="Kuo A."/>
            <person name="Mondo S."/>
            <person name="Pangilinan J."/>
            <person name="Riley R."/>
            <person name="LaButti K."/>
            <person name="Andreopoulos B."/>
            <person name="Lipzen A."/>
            <person name="Chen C."/>
            <person name="Yan M."/>
            <person name="Daum C."/>
            <person name="Ng V."/>
            <person name="Clum A."/>
            <person name="Steindorff A."/>
            <person name="Ohm R.A."/>
            <person name="Martin F."/>
            <person name="Silar P."/>
            <person name="Natvig D.O."/>
            <person name="Lalanne C."/>
            <person name="Gautier V."/>
            <person name="Ament-Velasquez S.L."/>
            <person name="Kruys A."/>
            <person name="Hutchinson M.I."/>
            <person name="Powell A.J."/>
            <person name="Barry K."/>
            <person name="Miller A.N."/>
            <person name="Grigoriev I.V."/>
            <person name="Debuchy R."/>
            <person name="Gladieux P."/>
            <person name="Hiltunen Thoren M."/>
            <person name="Johannesson H."/>
        </authorList>
    </citation>
    <scope>NUCLEOTIDE SEQUENCE</scope>
    <source>
        <strain evidence="2">CBS 990.96</strain>
    </source>
</reference>
<evidence type="ECO:0000256" key="1">
    <source>
        <dbReference type="SAM" id="SignalP"/>
    </source>
</evidence>
<name>A0AAN7BHP5_9PEZI</name>
<gene>
    <name evidence="2" type="ORF">QBC38DRAFT_487713</name>
</gene>
<evidence type="ECO:0000313" key="3">
    <source>
        <dbReference type="Proteomes" id="UP001301958"/>
    </source>
</evidence>
<proteinExistence type="predicted"/>
<comment type="caution">
    <text evidence="2">The sequence shown here is derived from an EMBL/GenBank/DDBJ whole genome shotgun (WGS) entry which is preliminary data.</text>
</comment>
<feature type="signal peptide" evidence="1">
    <location>
        <begin position="1"/>
        <end position="19"/>
    </location>
</feature>
<dbReference type="EMBL" id="MU865427">
    <property type="protein sequence ID" value="KAK4223417.1"/>
    <property type="molecule type" value="Genomic_DNA"/>
</dbReference>
<dbReference type="Proteomes" id="UP001301958">
    <property type="component" value="Unassembled WGS sequence"/>
</dbReference>
<evidence type="ECO:0000313" key="2">
    <source>
        <dbReference type="EMBL" id="KAK4223417.1"/>
    </source>
</evidence>
<accession>A0AAN7BHP5</accession>
<organism evidence="2 3">
    <name type="scientific">Podospora fimiseda</name>
    <dbReference type="NCBI Taxonomy" id="252190"/>
    <lineage>
        <taxon>Eukaryota</taxon>
        <taxon>Fungi</taxon>
        <taxon>Dikarya</taxon>
        <taxon>Ascomycota</taxon>
        <taxon>Pezizomycotina</taxon>
        <taxon>Sordariomycetes</taxon>
        <taxon>Sordariomycetidae</taxon>
        <taxon>Sordariales</taxon>
        <taxon>Podosporaceae</taxon>
        <taxon>Podospora</taxon>
    </lineage>
</organism>
<sequence length="144" mass="15105">MKFSIVATSLVALIGSAIASPVASSQDVNARDVDIPTLSPRDITPIEGVLAKRAPIGTLKTWTSNPNSACTGTPGQTITNPGSGVCYTHGSSSQTFVRGLWQGNNCEVSFYENTSCSGTPRSNGVTSNLCWNGGWAFKSFKLIC</sequence>